<proteinExistence type="inferred from homology"/>
<dbReference type="EC" id="3.4.19.12" evidence="3"/>
<comment type="similarity">
    <text evidence="2">Belongs to the peptidase C19 family.</text>
</comment>
<feature type="compositionally biased region" description="Low complexity" evidence="8">
    <location>
        <begin position="267"/>
        <end position="281"/>
    </location>
</feature>
<evidence type="ECO:0000256" key="3">
    <source>
        <dbReference type="ARBA" id="ARBA00012759"/>
    </source>
</evidence>
<organism evidence="10 11">
    <name type="scientific">Sphenodon punctatus</name>
    <name type="common">Tuatara</name>
    <name type="synonym">Hatteria punctata</name>
    <dbReference type="NCBI Taxonomy" id="8508"/>
    <lineage>
        <taxon>Eukaryota</taxon>
        <taxon>Metazoa</taxon>
        <taxon>Chordata</taxon>
        <taxon>Craniata</taxon>
        <taxon>Vertebrata</taxon>
        <taxon>Euteleostomi</taxon>
        <taxon>Lepidosauria</taxon>
        <taxon>Sphenodontia</taxon>
        <taxon>Sphenodontidae</taxon>
        <taxon>Sphenodon</taxon>
    </lineage>
</organism>
<evidence type="ECO:0000256" key="7">
    <source>
        <dbReference type="ARBA" id="ARBA00022807"/>
    </source>
</evidence>
<evidence type="ECO:0000256" key="8">
    <source>
        <dbReference type="SAM" id="MobiDB-lite"/>
    </source>
</evidence>
<sequence>MAPLKVHGPIRMRSIQTGITKWKEGSFEIVEKDNRVSLVVHYNVGGMPKMFQLSHNIKNVALRQNGAKLCCLMVTLKDSNFLTIDKVPSKDANEMRSYLDAVHQDRLHTAVKASQGSCSFGGVLGSRSAQKDANRQFPYMENQTPSRRAAVESKDETPLRKVFGSPARASVKNSSGSATPNRVNISIPPSSSTPHRTGLLENREKRKRTQPSGSEVNEDYPKENDASTNNKTMTDPARKFLNSSREKQLNLKQTEENRGSGLLPLQSSSFYGSRSSSKDYSIGNSNLDR</sequence>
<evidence type="ECO:0000256" key="6">
    <source>
        <dbReference type="ARBA" id="ARBA00022801"/>
    </source>
</evidence>
<accession>A0A8D0HBF5</accession>
<dbReference type="CDD" id="cd13312">
    <property type="entry name" value="PH_USP37_like"/>
    <property type="match status" value="1"/>
</dbReference>
<evidence type="ECO:0000313" key="11">
    <source>
        <dbReference type="Proteomes" id="UP000694392"/>
    </source>
</evidence>
<dbReference type="FunFam" id="2.30.29.180:FF:000001">
    <property type="entry name" value="Ubiquitin carboxyl-terminal hydrolase 37"/>
    <property type="match status" value="1"/>
</dbReference>
<comment type="catalytic activity">
    <reaction evidence="1">
        <text>Thiol-dependent hydrolysis of ester, thioester, amide, peptide and isopeptide bonds formed by the C-terminal Gly of ubiquitin (a 76-residue protein attached to proteins as an intracellular targeting signal).</text>
        <dbReference type="EC" id="3.4.19.12"/>
    </reaction>
</comment>
<evidence type="ECO:0000256" key="5">
    <source>
        <dbReference type="ARBA" id="ARBA00022786"/>
    </source>
</evidence>
<dbReference type="GeneTree" id="ENSGT00950000185166"/>
<evidence type="ECO:0000256" key="2">
    <source>
        <dbReference type="ARBA" id="ARBA00009085"/>
    </source>
</evidence>
<evidence type="ECO:0000313" key="10">
    <source>
        <dbReference type="Ensembl" id="ENSSPUP00000016881.1"/>
    </source>
</evidence>
<keyword evidence="4" id="KW-0645">Protease</keyword>
<feature type="domain" description="Ubiquitin carboxyl-terminal hydrolase 37 pleckstrin homology-like" evidence="9">
    <location>
        <begin position="1"/>
        <end position="104"/>
    </location>
</feature>
<evidence type="ECO:0000256" key="4">
    <source>
        <dbReference type="ARBA" id="ARBA00022670"/>
    </source>
</evidence>
<evidence type="ECO:0000259" key="9">
    <source>
        <dbReference type="Pfam" id="PF16674"/>
    </source>
</evidence>
<protein>
    <recommendedName>
        <fullName evidence="3">ubiquitinyl hydrolase 1</fullName>
        <ecNumber evidence="3">3.4.19.12</ecNumber>
    </recommendedName>
</protein>
<reference evidence="10" key="2">
    <citation type="submission" date="2025-09" db="UniProtKB">
        <authorList>
            <consortium name="Ensembl"/>
        </authorList>
    </citation>
    <scope>IDENTIFICATION</scope>
</reference>
<dbReference type="GO" id="GO:0006508">
    <property type="term" value="P:proteolysis"/>
    <property type="evidence" value="ECO:0007669"/>
    <property type="project" value="UniProtKB-KW"/>
</dbReference>
<dbReference type="Pfam" id="PF16674">
    <property type="entry name" value="UCH_N"/>
    <property type="match status" value="1"/>
</dbReference>
<dbReference type="Proteomes" id="UP000694392">
    <property type="component" value="Unplaced"/>
</dbReference>
<feature type="compositionally biased region" description="Polar residues" evidence="8">
    <location>
        <begin position="171"/>
        <end position="195"/>
    </location>
</feature>
<dbReference type="InterPro" id="IPR038093">
    <property type="entry name" value="USP37-like_PH_sf"/>
</dbReference>
<name>A0A8D0HBF5_SPHPU</name>
<dbReference type="AlphaFoldDB" id="A0A8D0HBF5"/>
<dbReference type="Gene3D" id="2.30.29.180">
    <property type="entry name" value="Ubiquitin carboxyl-terminal hydrolase 26/29/37, pleckstrin homology-like domain"/>
    <property type="match status" value="1"/>
</dbReference>
<keyword evidence="5" id="KW-0833">Ubl conjugation pathway</keyword>
<feature type="compositionally biased region" description="Basic and acidic residues" evidence="8">
    <location>
        <begin position="149"/>
        <end position="159"/>
    </location>
</feature>
<keyword evidence="7" id="KW-0788">Thiol protease</keyword>
<dbReference type="Ensembl" id="ENSSPUT00000017982.1">
    <property type="protein sequence ID" value="ENSSPUP00000016881.1"/>
    <property type="gene ID" value="ENSSPUG00000013055.1"/>
</dbReference>
<feature type="compositionally biased region" description="Basic and acidic residues" evidence="8">
    <location>
        <begin position="244"/>
        <end position="258"/>
    </location>
</feature>
<dbReference type="GO" id="GO:0004843">
    <property type="term" value="F:cysteine-type deubiquitinase activity"/>
    <property type="evidence" value="ECO:0007669"/>
    <property type="project" value="UniProtKB-EC"/>
</dbReference>
<evidence type="ECO:0000256" key="1">
    <source>
        <dbReference type="ARBA" id="ARBA00000707"/>
    </source>
</evidence>
<reference evidence="10" key="1">
    <citation type="submission" date="2025-08" db="UniProtKB">
        <authorList>
            <consortium name="Ensembl"/>
        </authorList>
    </citation>
    <scope>IDENTIFICATION</scope>
</reference>
<keyword evidence="6" id="KW-0378">Hydrolase</keyword>
<dbReference type="OMA" id="YPKENDA"/>
<keyword evidence="11" id="KW-1185">Reference proteome</keyword>
<feature type="region of interest" description="Disordered" evidence="8">
    <location>
        <begin position="131"/>
        <end position="289"/>
    </location>
</feature>
<dbReference type="InterPro" id="IPR032069">
    <property type="entry name" value="USP37-like_PH"/>
</dbReference>